<feature type="domain" description="Ribosomal RNA methyltransferase FtsJ" evidence="13">
    <location>
        <begin position="28"/>
        <end position="201"/>
    </location>
</feature>
<dbReference type="PANTHER" id="PTHR10920">
    <property type="entry name" value="RIBOSOMAL RNA METHYLTRANSFERASE"/>
    <property type="match status" value="1"/>
</dbReference>
<dbReference type="Proteomes" id="UP000189670">
    <property type="component" value="Unassembled WGS sequence"/>
</dbReference>
<evidence type="ECO:0000256" key="7">
    <source>
        <dbReference type="ARBA" id="ARBA00041129"/>
    </source>
</evidence>
<dbReference type="Pfam" id="PF01728">
    <property type="entry name" value="FtsJ"/>
    <property type="match status" value="1"/>
</dbReference>
<dbReference type="GO" id="GO:0005737">
    <property type="term" value="C:cytoplasm"/>
    <property type="evidence" value="ECO:0007669"/>
    <property type="project" value="UniProtKB-SubCell"/>
</dbReference>
<evidence type="ECO:0000256" key="10">
    <source>
        <dbReference type="ARBA" id="ARBA00048970"/>
    </source>
</evidence>
<dbReference type="CDD" id="cd02440">
    <property type="entry name" value="AdoMet_MTases"/>
    <property type="match status" value="1"/>
</dbReference>
<feature type="binding site" evidence="11">
    <location>
        <position position="119"/>
    </location>
    <ligand>
        <name>S-adenosyl-L-methionine</name>
        <dbReference type="ChEBI" id="CHEBI:59789"/>
    </ligand>
</feature>
<keyword evidence="4 11" id="KW-0949">S-adenosyl-L-methionine</keyword>
<name>A0A1V1PGM2_9BACT</name>
<dbReference type="InterPro" id="IPR050082">
    <property type="entry name" value="RNA_methyltr_RlmE"/>
</dbReference>
<evidence type="ECO:0000256" key="4">
    <source>
        <dbReference type="ARBA" id="ARBA00022691"/>
    </source>
</evidence>
<accession>A0A1V1PGM2</accession>
<comment type="function">
    <text evidence="5 11">Specifically methylates the uridine in position 2552 of 23S rRNA at the 2'-O position of the ribose in the fully assembled 50S ribosomal subunit.</text>
</comment>
<comment type="caution">
    <text evidence="14">The sequence shown here is derived from an EMBL/GenBank/DDBJ whole genome shotgun (WGS) entry which is preliminary data.</text>
</comment>
<comment type="catalytic activity">
    <reaction evidence="10 11">
        <text>uridine(2552) in 23S rRNA + S-adenosyl-L-methionine = 2'-O-methyluridine(2552) in 23S rRNA + S-adenosyl-L-homocysteine + H(+)</text>
        <dbReference type="Rhea" id="RHEA:42720"/>
        <dbReference type="Rhea" id="RHEA-COMP:10202"/>
        <dbReference type="Rhea" id="RHEA-COMP:10203"/>
        <dbReference type="ChEBI" id="CHEBI:15378"/>
        <dbReference type="ChEBI" id="CHEBI:57856"/>
        <dbReference type="ChEBI" id="CHEBI:59789"/>
        <dbReference type="ChEBI" id="CHEBI:65315"/>
        <dbReference type="ChEBI" id="CHEBI:74478"/>
        <dbReference type="EC" id="2.1.1.166"/>
    </reaction>
</comment>
<evidence type="ECO:0000256" key="11">
    <source>
        <dbReference type="HAMAP-Rule" id="MF_01547"/>
    </source>
</evidence>
<dbReference type="InterPro" id="IPR029063">
    <property type="entry name" value="SAM-dependent_MTases_sf"/>
</dbReference>
<evidence type="ECO:0000256" key="1">
    <source>
        <dbReference type="ARBA" id="ARBA00022552"/>
    </source>
</evidence>
<gene>
    <name evidence="11 14" type="primary">rlmE</name>
    <name evidence="11" type="synonym">ftsJ</name>
    <name evidence="11" type="synonym">rrmJ</name>
    <name evidence="14" type="ORF">OMM_00619</name>
</gene>
<evidence type="ECO:0000256" key="8">
    <source>
        <dbReference type="ARBA" id="ARBA00041995"/>
    </source>
</evidence>
<dbReference type="Gene3D" id="3.40.50.150">
    <property type="entry name" value="Vaccinia Virus protein VP39"/>
    <property type="match status" value="1"/>
</dbReference>
<evidence type="ECO:0000256" key="5">
    <source>
        <dbReference type="ARBA" id="ARBA00037569"/>
    </source>
</evidence>
<keyword evidence="11" id="KW-0963">Cytoplasm</keyword>
<evidence type="ECO:0000313" key="14">
    <source>
        <dbReference type="EMBL" id="ETR73903.1"/>
    </source>
</evidence>
<dbReference type="AlphaFoldDB" id="A0A1V1PGM2"/>
<evidence type="ECO:0000259" key="13">
    <source>
        <dbReference type="Pfam" id="PF01728"/>
    </source>
</evidence>
<evidence type="ECO:0000256" key="12">
    <source>
        <dbReference type="PIRSR" id="PIRSR005461-1"/>
    </source>
</evidence>
<dbReference type="InterPro" id="IPR002877">
    <property type="entry name" value="RNA_MeTrfase_FtsJ_dom"/>
</dbReference>
<feature type="binding site" evidence="11">
    <location>
        <position position="80"/>
    </location>
    <ligand>
        <name>S-adenosyl-L-methionine</name>
        <dbReference type="ChEBI" id="CHEBI:59789"/>
    </ligand>
</feature>
<keyword evidence="1 11" id="KW-0698">rRNA processing</keyword>
<protein>
    <recommendedName>
        <fullName evidence="7 11">Ribosomal RNA large subunit methyltransferase E</fullName>
        <ecNumber evidence="6 11">2.1.1.166</ecNumber>
    </recommendedName>
    <alternativeName>
        <fullName evidence="9 11">23S rRNA Um2552 methyltransferase</fullName>
    </alternativeName>
    <alternativeName>
        <fullName evidence="8 11">rRNA (uridine-2'-O-)-methyltransferase</fullName>
    </alternativeName>
</protein>
<comment type="similarity">
    <text evidence="11">Belongs to the class I-like SAM-binding methyltransferase superfamily. RNA methyltransferase RlmE family.</text>
</comment>
<feature type="binding site" evidence="11">
    <location>
        <position position="60"/>
    </location>
    <ligand>
        <name>S-adenosyl-L-methionine</name>
        <dbReference type="ChEBI" id="CHEBI:59789"/>
    </ligand>
</feature>
<dbReference type="GO" id="GO:0008650">
    <property type="term" value="F:rRNA (uridine-2'-O-)-methyltransferase activity"/>
    <property type="evidence" value="ECO:0007669"/>
    <property type="project" value="UniProtKB-UniRule"/>
</dbReference>
<dbReference type="InterPro" id="IPR015507">
    <property type="entry name" value="rRNA-MeTfrase_E"/>
</dbReference>
<keyword evidence="2 11" id="KW-0489">Methyltransferase</keyword>
<keyword evidence="3 11" id="KW-0808">Transferase</keyword>
<evidence type="ECO:0000256" key="9">
    <source>
        <dbReference type="ARBA" id="ARBA00042745"/>
    </source>
</evidence>
<sequence>MSKFRGYEKNKKNQWADHYTYQAKQDNYPARSVYKLKEMQAKHSLIRKGNRILDLGCAPGSWMMFVSEIVGQSGFVTGIDLKKVDIKINAPHTVLAEDIFSVKDWDTLSGSPFDVVLSDMAPNTTGRKDIDALRSFQLCEVALAMAQRHLKSGGNFVCKIFQGADTRDMIDAVKKIFSQHRLFRPKSTRKASKEVYIIGMGSHLNY</sequence>
<feature type="binding site" evidence="11">
    <location>
        <position position="98"/>
    </location>
    <ligand>
        <name>S-adenosyl-L-methionine</name>
        <dbReference type="ChEBI" id="CHEBI:59789"/>
    </ligand>
</feature>
<dbReference type="PANTHER" id="PTHR10920:SF18">
    <property type="entry name" value="RRNA METHYLTRANSFERASE 2, MITOCHONDRIAL"/>
    <property type="match status" value="1"/>
</dbReference>
<dbReference type="PIRSF" id="PIRSF005461">
    <property type="entry name" value="23S_rRNA_mtase"/>
    <property type="match status" value="1"/>
</dbReference>
<organism evidence="14 15">
    <name type="scientific">Candidatus Magnetoglobus multicellularis str. Araruama</name>
    <dbReference type="NCBI Taxonomy" id="890399"/>
    <lineage>
        <taxon>Bacteria</taxon>
        <taxon>Pseudomonadati</taxon>
        <taxon>Thermodesulfobacteriota</taxon>
        <taxon>Desulfobacteria</taxon>
        <taxon>Desulfobacterales</taxon>
        <taxon>Desulfobacteraceae</taxon>
        <taxon>Candidatus Magnetoglobus</taxon>
    </lineage>
</organism>
<evidence type="ECO:0000256" key="2">
    <source>
        <dbReference type="ARBA" id="ARBA00022603"/>
    </source>
</evidence>
<dbReference type="EC" id="2.1.1.166" evidence="6 11"/>
<proteinExistence type="inferred from homology"/>
<dbReference type="SUPFAM" id="SSF53335">
    <property type="entry name" value="S-adenosyl-L-methionine-dependent methyltransferases"/>
    <property type="match status" value="1"/>
</dbReference>
<evidence type="ECO:0000256" key="6">
    <source>
        <dbReference type="ARBA" id="ARBA00038861"/>
    </source>
</evidence>
<dbReference type="HAMAP" id="MF_01547">
    <property type="entry name" value="RNA_methyltr_E"/>
    <property type="match status" value="1"/>
</dbReference>
<feature type="active site" description="Proton acceptor" evidence="11 12">
    <location>
        <position position="159"/>
    </location>
</feature>
<reference evidence="15" key="1">
    <citation type="submission" date="2012-11" db="EMBL/GenBank/DDBJ databases">
        <authorList>
            <person name="Lucero-Rivera Y.E."/>
            <person name="Tovar-Ramirez D."/>
        </authorList>
    </citation>
    <scope>NUCLEOTIDE SEQUENCE [LARGE SCALE GENOMIC DNA]</scope>
    <source>
        <strain evidence="15">Araruama</strain>
    </source>
</reference>
<feature type="binding site" evidence="11">
    <location>
        <position position="62"/>
    </location>
    <ligand>
        <name>S-adenosyl-L-methionine</name>
        <dbReference type="ChEBI" id="CHEBI:59789"/>
    </ligand>
</feature>
<dbReference type="EMBL" id="ATBP01000033">
    <property type="protein sequence ID" value="ETR73903.1"/>
    <property type="molecule type" value="Genomic_DNA"/>
</dbReference>
<evidence type="ECO:0000313" key="15">
    <source>
        <dbReference type="Proteomes" id="UP000189670"/>
    </source>
</evidence>
<evidence type="ECO:0000256" key="3">
    <source>
        <dbReference type="ARBA" id="ARBA00022679"/>
    </source>
</evidence>
<comment type="subcellular location">
    <subcellularLocation>
        <location evidence="11">Cytoplasm</location>
    </subcellularLocation>
</comment>